<proteinExistence type="predicted"/>
<dbReference type="EMBL" id="QJUE01000005">
    <property type="protein sequence ID" value="PYE01303.1"/>
    <property type="molecule type" value="Genomic_DNA"/>
</dbReference>
<comment type="caution">
    <text evidence="1">The sequence shown here is derived from an EMBL/GenBank/DDBJ whole genome shotgun (WGS) entry which is preliminary data.</text>
</comment>
<dbReference type="OrthoDB" id="464443at2"/>
<dbReference type="GO" id="GO:0003677">
    <property type="term" value="F:DNA binding"/>
    <property type="evidence" value="ECO:0007669"/>
    <property type="project" value="InterPro"/>
</dbReference>
<dbReference type="GO" id="GO:0006355">
    <property type="term" value="P:regulation of DNA-templated transcription"/>
    <property type="evidence" value="ECO:0007669"/>
    <property type="project" value="InterPro"/>
</dbReference>
<sequence length="126" mass="14597">MIKKEGHGWRIITDSSRDRFSTLIGGECWAIELNESEWEILVRLVVDLSNQYIDIKDQLMGDENITLELGRSPWFAILKGDKNGWDLKLILTPSDSVNRGAEIFWPRNVTMFVTNAMRTMWDCGYL</sequence>
<dbReference type="SUPFAM" id="SSF54447">
    <property type="entry name" value="ssDNA-binding transcriptional regulator domain"/>
    <property type="match status" value="1"/>
</dbReference>
<dbReference type="Pfam" id="PF08848">
    <property type="entry name" value="DUF1818"/>
    <property type="match status" value="1"/>
</dbReference>
<dbReference type="Proteomes" id="UP000247807">
    <property type="component" value="Unassembled WGS sequence"/>
</dbReference>
<evidence type="ECO:0000313" key="1">
    <source>
        <dbReference type="EMBL" id="PYE01303.1"/>
    </source>
</evidence>
<dbReference type="Gene3D" id="2.30.31.10">
    <property type="entry name" value="Transcriptional Coactivator Pc4, Chain A"/>
    <property type="match status" value="1"/>
</dbReference>
<dbReference type="InterPro" id="IPR009044">
    <property type="entry name" value="ssDNA-bd_transcriptional_reg"/>
</dbReference>
<protein>
    <submittedName>
        <fullName evidence="1">DUF1818 domain-containing protein</fullName>
    </submittedName>
</protein>
<organism evidence="1 2">
    <name type="scientific">Prochlorococcus marinus XMU1408</name>
    <dbReference type="NCBI Taxonomy" id="2213228"/>
    <lineage>
        <taxon>Bacteria</taxon>
        <taxon>Bacillati</taxon>
        <taxon>Cyanobacteriota</taxon>
        <taxon>Cyanophyceae</taxon>
        <taxon>Synechococcales</taxon>
        <taxon>Prochlorococcaceae</taxon>
        <taxon>Prochlorococcus</taxon>
    </lineage>
</organism>
<name>A0A318R1E5_PROMR</name>
<dbReference type="InterPro" id="IPR014947">
    <property type="entry name" value="DUF1818"/>
</dbReference>
<dbReference type="AlphaFoldDB" id="A0A318R1E5"/>
<reference evidence="1 2" key="1">
    <citation type="journal article" date="2018" name="Appl. Environ. Microbiol.">
        <title>Genome rearrangement shapes Prochlorococcus ecological adaptation.</title>
        <authorList>
            <person name="Yan W."/>
            <person name="Wei S."/>
            <person name="Wang Q."/>
            <person name="Xiao X."/>
            <person name="Zeng Q."/>
            <person name="Jiao N."/>
            <person name="Zhang R."/>
        </authorList>
    </citation>
    <scope>NUCLEOTIDE SEQUENCE [LARGE SCALE GENOMIC DNA]</scope>
    <source>
        <strain evidence="1 2">XMU1408</strain>
    </source>
</reference>
<accession>A0A318R1E5</accession>
<evidence type="ECO:0000313" key="2">
    <source>
        <dbReference type="Proteomes" id="UP000247807"/>
    </source>
</evidence>
<gene>
    <name evidence="1" type="ORF">DNJ73_07790</name>
</gene>
<dbReference type="RefSeq" id="WP_158467133.1">
    <property type="nucleotide sequence ID" value="NZ_QJUE01000005.1"/>
</dbReference>